<gene>
    <name evidence="2" type="primary">PARPA_10449.1 scaffold 40485</name>
</gene>
<dbReference type="AlphaFoldDB" id="A0A0B7NLG5"/>
<reference evidence="2 3" key="1">
    <citation type="submission" date="2014-09" db="EMBL/GenBank/DDBJ databases">
        <authorList>
            <person name="Ellenberger Sabrina"/>
        </authorList>
    </citation>
    <scope>NUCLEOTIDE SEQUENCE [LARGE SCALE GENOMIC DNA]</scope>
    <source>
        <strain evidence="2 3">CBS 412.66</strain>
    </source>
</reference>
<feature type="compositionally biased region" description="Low complexity" evidence="1">
    <location>
        <begin position="29"/>
        <end position="46"/>
    </location>
</feature>
<sequence>MTDIAKEDNLVFLSSSLTPDTCYRDDSPHSSQSCSSSRSSSQDWSTQEIKARIMQNIADAIATFDDNRGL</sequence>
<evidence type="ECO:0000313" key="3">
    <source>
        <dbReference type="Proteomes" id="UP000054107"/>
    </source>
</evidence>
<protein>
    <submittedName>
        <fullName evidence="2">Uncharacterized protein</fullName>
    </submittedName>
</protein>
<dbReference type="Proteomes" id="UP000054107">
    <property type="component" value="Unassembled WGS sequence"/>
</dbReference>
<keyword evidence="3" id="KW-1185">Reference proteome</keyword>
<accession>A0A0B7NLG5</accession>
<organism evidence="2 3">
    <name type="scientific">Parasitella parasitica</name>
    <dbReference type="NCBI Taxonomy" id="35722"/>
    <lineage>
        <taxon>Eukaryota</taxon>
        <taxon>Fungi</taxon>
        <taxon>Fungi incertae sedis</taxon>
        <taxon>Mucoromycota</taxon>
        <taxon>Mucoromycotina</taxon>
        <taxon>Mucoromycetes</taxon>
        <taxon>Mucorales</taxon>
        <taxon>Mucorineae</taxon>
        <taxon>Mucoraceae</taxon>
        <taxon>Parasitella</taxon>
    </lineage>
</organism>
<feature type="region of interest" description="Disordered" evidence="1">
    <location>
        <begin position="23"/>
        <end position="46"/>
    </location>
</feature>
<proteinExistence type="predicted"/>
<evidence type="ECO:0000256" key="1">
    <source>
        <dbReference type="SAM" id="MobiDB-lite"/>
    </source>
</evidence>
<evidence type="ECO:0000313" key="2">
    <source>
        <dbReference type="EMBL" id="CEP16203.1"/>
    </source>
</evidence>
<name>A0A0B7NLG5_9FUNG</name>
<dbReference type="EMBL" id="LN732886">
    <property type="protein sequence ID" value="CEP16203.1"/>
    <property type="molecule type" value="Genomic_DNA"/>
</dbReference>